<accession>A0ABR5ICQ4</accession>
<comment type="caution">
    <text evidence="3">The sequence shown here is derived from an EMBL/GenBank/DDBJ whole genome shotgun (WGS) entry which is preliminary data.</text>
</comment>
<reference evidence="3 4" key="1">
    <citation type="submission" date="2015-05" db="EMBL/GenBank/DDBJ databases">
        <title>Draft genome sequence of the bacterium Gordonia jacobaea a new member of the Gordonia genus.</title>
        <authorList>
            <person name="Jimenez-Galisteo G."/>
            <person name="Dominguez A."/>
            <person name="Munoz E."/>
            <person name="Vinas M."/>
        </authorList>
    </citation>
    <scope>NUCLEOTIDE SEQUENCE [LARGE SCALE GENOMIC DNA]</scope>
    <source>
        <strain evidence="4">mv1</strain>
    </source>
</reference>
<evidence type="ECO:0000313" key="3">
    <source>
        <dbReference type="EMBL" id="KNA91378.1"/>
    </source>
</evidence>
<dbReference type="InterPro" id="IPR003399">
    <property type="entry name" value="Mce/MlaD"/>
</dbReference>
<keyword evidence="1" id="KW-0812">Transmembrane</keyword>
<feature type="domain" description="Mce/MlaD" evidence="2">
    <location>
        <begin position="46"/>
        <end position="112"/>
    </location>
</feature>
<feature type="transmembrane region" description="Helical" evidence="1">
    <location>
        <begin position="12"/>
        <end position="34"/>
    </location>
</feature>
<evidence type="ECO:0000256" key="1">
    <source>
        <dbReference type="SAM" id="Phobius"/>
    </source>
</evidence>
<dbReference type="InterPro" id="IPR052336">
    <property type="entry name" value="MlaD_Phospholipid_Transporter"/>
</dbReference>
<proteinExistence type="predicted"/>
<dbReference type="RefSeq" id="WP_049698705.1">
    <property type="nucleotide sequence ID" value="NZ_JAQDQF010000003.1"/>
</dbReference>
<keyword evidence="4" id="KW-1185">Reference proteome</keyword>
<evidence type="ECO:0000313" key="4">
    <source>
        <dbReference type="Proteomes" id="UP000037247"/>
    </source>
</evidence>
<sequence>MLTARARRIDSRAIALVAAILVVALLVGAVVVYLRSTSNNARALCAQLPDSAGLYAGNAVNIRGVKVGTVTSLNPENGYVTVHMKVDDRPLASDLKVVAINNSVLADRRLELVGTDAHGGPELAAQTCVPLSRTFTPISVSDAFQSFTTMFNEVGGVGTDTKKPVGELISVTSREINGTGGDINKSIKNMSSLMAAPDEFLAQMRSIFDNLATLTDVTTQNWDDLRDIGTNSASLTFMMGRLIEDFVYIFNGLSEAAPAIDDLLGDLLPPLLDTADVAKPLIDLGVAKTPDLLVLLREIPGIATSALAMMSRSARGVPVSVSGPKVLTRTPSSAALCGLLDRSGAGSCDVRTGQTAVVDLTGLVGAAIQGGLGR</sequence>
<dbReference type="Pfam" id="PF02470">
    <property type="entry name" value="MlaD"/>
    <property type="match status" value="1"/>
</dbReference>
<dbReference type="EMBL" id="LDTZ01000016">
    <property type="protein sequence ID" value="KNA91378.1"/>
    <property type="molecule type" value="Genomic_DNA"/>
</dbReference>
<organism evidence="3 4">
    <name type="scientific">Gordonia jacobaea</name>
    <dbReference type="NCBI Taxonomy" id="122202"/>
    <lineage>
        <taxon>Bacteria</taxon>
        <taxon>Bacillati</taxon>
        <taxon>Actinomycetota</taxon>
        <taxon>Actinomycetes</taxon>
        <taxon>Mycobacteriales</taxon>
        <taxon>Gordoniaceae</taxon>
        <taxon>Gordonia</taxon>
    </lineage>
</organism>
<keyword evidence="1" id="KW-0472">Membrane</keyword>
<gene>
    <name evidence="3" type="ORF">ABW18_09170</name>
</gene>
<protein>
    <submittedName>
        <fullName evidence="3">Mammalian cell entry protein</fullName>
    </submittedName>
</protein>
<dbReference type="PANTHER" id="PTHR33371">
    <property type="entry name" value="INTERMEMBRANE PHOSPHOLIPID TRANSPORT SYSTEM BINDING PROTEIN MLAD-RELATED"/>
    <property type="match status" value="1"/>
</dbReference>
<dbReference type="Proteomes" id="UP000037247">
    <property type="component" value="Unassembled WGS sequence"/>
</dbReference>
<keyword evidence="1" id="KW-1133">Transmembrane helix</keyword>
<evidence type="ECO:0000259" key="2">
    <source>
        <dbReference type="Pfam" id="PF02470"/>
    </source>
</evidence>
<dbReference type="PANTHER" id="PTHR33371:SF4">
    <property type="entry name" value="INTERMEMBRANE PHOSPHOLIPID TRANSPORT SYSTEM BINDING PROTEIN MLAD"/>
    <property type="match status" value="1"/>
</dbReference>
<name>A0ABR5ICQ4_9ACTN</name>